<dbReference type="OrthoDB" id="2414662at2759"/>
<dbReference type="SUPFAM" id="SSF55021">
    <property type="entry name" value="ACT-like"/>
    <property type="match status" value="1"/>
</dbReference>
<dbReference type="InterPro" id="IPR059064">
    <property type="entry name" value="TYRAAT2_C"/>
</dbReference>
<keyword evidence="2" id="KW-0057">Aromatic amino acid biosynthesis</keyword>
<dbReference type="PROSITE" id="PS51171">
    <property type="entry name" value="PREPHENATE_DEHYDR_3"/>
    <property type="match status" value="1"/>
</dbReference>
<evidence type="ECO:0000256" key="3">
    <source>
        <dbReference type="ARBA" id="ARBA00029440"/>
    </source>
</evidence>
<evidence type="ECO:0000256" key="2">
    <source>
        <dbReference type="ARBA" id="ARBA00023141"/>
    </source>
</evidence>
<dbReference type="Gene3D" id="3.30.70.260">
    <property type="match status" value="1"/>
</dbReference>
<evidence type="ECO:0000313" key="7">
    <source>
        <dbReference type="Proteomes" id="UP000751190"/>
    </source>
</evidence>
<dbReference type="EMBL" id="JAGTXO010000012">
    <property type="protein sequence ID" value="KAG8464524.1"/>
    <property type="molecule type" value="Genomic_DNA"/>
</dbReference>
<dbReference type="OMA" id="IANIPRC"/>
<dbReference type="InterPro" id="IPR045865">
    <property type="entry name" value="ACT-like_dom_sf"/>
</dbReference>
<dbReference type="CDD" id="cd04905">
    <property type="entry name" value="ACT_CM-PDT"/>
    <property type="match status" value="1"/>
</dbReference>
<dbReference type="PROSITE" id="PS51176">
    <property type="entry name" value="PDH_ADH"/>
    <property type="match status" value="1"/>
</dbReference>
<dbReference type="PANTHER" id="PTHR43207:SF4">
    <property type="entry name" value="AROGENATE DEHYDROGENASE 2, CHLOROPLASTIC"/>
    <property type="match status" value="1"/>
</dbReference>
<sequence>MSMPTVKVAFQGERGAYSEASAREMFAVAAERGAAQMVVDAIPCASFDDVFAALIGRKVEYAAVPIENTLGGSIHANYDLLLRHHGAVHIVGEHSFRVRHALLAPKGTNKADIQRVMSHPQALAQCDGFIRRNGWERVPAYDTAGSAKMIAEEALRSTAAICSASAAELFGLDILESGIEDDANNFTRFLLLSRSPALPPKEVPCKTTVVFQPSTNEAGILFKALSVFALREIDLCKIESRPGRRVVDGGGAGANGAAADGSVGQADGARAAKRAKAVACRGGESSGSSAAASFEYTFYVDLLAHTSDGKVQNALRHLGEIAPFARVLGCFPAEGILVAVTDEARDAAREQRVSAAAPKRSGALRVGVIGFGNFGQFLARWFVAAGHALFAASRTDYSDAAARIGVTFFSDVSTMLSESALDVLVLAPSIISFEHVLSALPTQLLEGLLVVDVLSVKLLPKAAMLKALPASCDIVCSHPMFGPESGKHGWRDLPFVYDAVRVRDRHRFCRFLALWEEQGCKMTNLSCEEHDRLAAGSQFVTHLTGRVLGKLALRSTPINTRGFESLLALIDSTSADSFDLFYALYAHNPNSTEQLTMYAQALESLRAELLAFKGDVPAAVTR</sequence>
<dbReference type="GO" id="GO:0009094">
    <property type="term" value="P:L-phenylalanine biosynthetic process"/>
    <property type="evidence" value="ECO:0007669"/>
    <property type="project" value="InterPro"/>
</dbReference>
<evidence type="ECO:0008006" key="8">
    <source>
        <dbReference type="Google" id="ProtNLM"/>
    </source>
</evidence>
<organism evidence="6 7">
    <name type="scientific">Diacronema lutheri</name>
    <name type="common">Unicellular marine alga</name>
    <name type="synonym">Monochrysis lutheri</name>
    <dbReference type="NCBI Taxonomy" id="2081491"/>
    <lineage>
        <taxon>Eukaryota</taxon>
        <taxon>Haptista</taxon>
        <taxon>Haptophyta</taxon>
        <taxon>Pavlovophyceae</taxon>
        <taxon>Pavlovales</taxon>
        <taxon>Pavlovaceae</taxon>
        <taxon>Diacronema</taxon>
    </lineage>
</organism>
<dbReference type="InterPro" id="IPR003099">
    <property type="entry name" value="Prephen_DH"/>
</dbReference>
<gene>
    <name evidence="6" type="ORF">KFE25_009892</name>
</gene>
<dbReference type="InterPro" id="IPR036291">
    <property type="entry name" value="NAD(P)-bd_dom_sf"/>
</dbReference>
<dbReference type="Proteomes" id="UP000751190">
    <property type="component" value="Unassembled WGS sequence"/>
</dbReference>
<dbReference type="SUPFAM" id="SSF48179">
    <property type="entry name" value="6-phosphogluconate dehydrogenase C-terminal domain-like"/>
    <property type="match status" value="1"/>
</dbReference>
<dbReference type="GO" id="GO:0070403">
    <property type="term" value="F:NAD+ binding"/>
    <property type="evidence" value="ECO:0007669"/>
    <property type="project" value="InterPro"/>
</dbReference>
<comment type="caution">
    <text evidence="6">The sequence shown here is derived from an EMBL/GenBank/DDBJ whole genome shotgun (WGS) entry which is preliminary data.</text>
</comment>
<dbReference type="SUPFAM" id="SSF51735">
    <property type="entry name" value="NAD(P)-binding Rossmann-fold domains"/>
    <property type="match status" value="1"/>
</dbReference>
<evidence type="ECO:0000259" key="5">
    <source>
        <dbReference type="PROSITE" id="PS51176"/>
    </source>
</evidence>
<dbReference type="GO" id="GO:0004665">
    <property type="term" value="F:prephenate dehydrogenase (NADP+) activity"/>
    <property type="evidence" value="ECO:0007669"/>
    <property type="project" value="InterPro"/>
</dbReference>
<keyword evidence="1" id="KW-0560">Oxidoreductase</keyword>
<dbReference type="GO" id="GO:0008977">
    <property type="term" value="F:prephenate dehydrogenase (NAD+) activity"/>
    <property type="evidence" value="ECO:0007669"/>
    <property type="project" value="InterPro"/>
</dbReference>
<comment type="pathway">
    <text evidence="3">Amino-acid biosynthesis.</text>
</comment>
<dbReference type="GO" id="GO:0033730">
    <property type="term" value="F:arogenate dehydrogenase (NADP+) activity"/>
    <property type="evidence" value="ECO:0007669"/>
    <property type="project" value="InterPro"/>
</dbReference>
<dbReference type="InterPro" id="IPR018528">
    <property type="entry name" value="Preph_deHydtase_CS"/>
</dbReference>
<name>A0A8J5XPU8_DIALT</name>
<dbReference type="InterPro" id="IPR045011">
    <property type="entry name" value="TYRAAT1/2"/>
</dbReference>
<dbReference type="PROSITE" id="PS00857">
    <property type="entry name" value="PREPHENATE_DEHYDR_1"/>
    <property type="match status" value="1"/>
</dbReference>
<dbReference type="PANTHER" id="PTHR43207">
    <property type="entry name" value="AROGENATE DEHYDROGENASE-RELATED"/>
    <property type="match status" value="1"/>
</dbReference>
<dbReference type="Pfam" id="PF02153">
    <property type="entry name" value="PDH_N"/>
    <property type="match status" value="1"/>
</dbReference>
<reference evidence="6" key="1">
    <citation type="submission" date="2021-05" db="EMBL/GenBank/DDBJ databases">
        <title>The genome of the haptophyte Pavlova lutheri (Diacronema luteri, Pavlovales) - a model for lipid biosynthesis in eukaryotic algae.</title>
        <authorList>
            <person name="Hulatt C.J."/>
            <person name="Posewitz M.C."/>
        </authorList>
    </citation>
    <scope>NUCLEOTIDE SEQUENCE</scope>
    <source>
        <strain evidence="6">NIVA-4/92</strain>
    </source>
</reference>
<keyword evidence="7" id="KW-1185">Reference proteome</keyword>
<protein>
    <recommendedName>
        <fullName evidence="8">Prephenate dehydrogenase</fullName>
    </recommendedName>
</protein>
<dbReference type="SUPFAM" id="SSF53850">
    <property type="entry name" value="Periplasmic binding protein-like II"/>
    <property type="match status" value="1"/>
</dbReference>
<evidence type="ECO:0000256" key="1">
    <source>
        <dbReference type="ARBA" id="ARBA00023002"/>
    </source>
</evidence>
<keyword evidence="2" id="KW-0028">Amino-acid biosynthesis</keyword>
<proteinExistence type="predicted"/>
<accession>A0A8J5XPU8</accession>
<dbReference type="Gene3D" id="3.40.190.10">
    <property type="entry name" value="Periplasmic binding protein-like II"/>
    <property type="match status" value="2"/>
</dbReference>
<feature type="domain" description="Prephenate dehydratase" evidence="4">
    <location>
        <begin position="7"/>
        <end position="194"/>
    </location>
</feature>
<dbReference type="InterPro" id="IPR008927">
    <property type="entry name" value="6-PGluconate_DH-like_C_sf"/>
</dbReference>
<dbReference type="AlphaFoldDB" id="A0A8J5XPU8"/>
<dbReference type="GO" id="GO:0006571">
    <property type="term" value="P:tyrosine biosynthetic process"/>
    <property type="evidence" value="ECO:0007669"/>
    <property type="project" value="InterPro"/>
</dbReference>
<dbReference type="InterPro" id="IPR046826">
    <property type="entry name" value="PDH_N"/>
</dbReference>
<evidence type="ECO:0000313" key="6">
    <source>
        <dbReference type="EMBL" id="KAG8464524.1"/>
    </source>
</evidence>
<evidence type="ECO:0000259" key="4">
    <source>
        <dbReference type="PROSITE" id="PS51171"/>
    </source>
</evidence>
<dbReference type="Pfam" id="PF00800">
    <property type="entry name" value="PDT"/>
    <property type="match status" value="1"/>
</dbReference>
<dbReference type="Gene3D" id="3.40.50.720">
    <property type="entry name" value="NAD(P)-binding Rossmann-like Domain"/>
    <property type="match status" value="1"/>
</dbReference>
<dbReference type="GO" id="GO:0004664">
    <property type="term" value="F:prephenate dehydratase activity"/>
    <property type="evidence" value="ECO:0007669"/>
    <property type="project" value="InterPro"/>
</dbReference>
<dbReference type="Pfam" id="PF26213">
    <property type="entry name" value="TYRAAT1_C"/>
    <property type="match status" value="1"/>
</dbReference>
<dbReference type="InterPro" id="IPR001086">
    <property type="entry name" value="Preph_deHydtase"/>
</dbReference>
<dbReference type="CDD" id="cd13631">
    <property type="entry name" value="PBP2_Ct-PDT_like"/>
    <property type="match status" value="1"/>
</dbReference>
<feature type="domain" description="Prephenate/arogenate dehydrogenase" evidence="5">
    <location>
        <begin position="364"/>
        <end position="622"/>
    </location>
</feature>